<evidence type="ECO:0000256" key="4">
    <source>
        <dbReference type="ARBA" id="ARBA00022989"/>
    </source>
</evidence>
<evidence type="ECO:0000313" key="8">
    <source>
        <dbReference type="EMBL" id="KAF1998047.1"/>
    </source>
</evidence>
<gene>
    <name evidence="8" type="ORF">P154DRAFT_524360</name>
</gene>
<evidence type="ECO:0000256" key="1">
    <source>
        <dbReference type="ARBA" id="ARBA00004651"/>
    </source>
</evidence>
<organism evidence="8 9">
    <name type="scientific">Amniculicola lignicola CBS 123094</name>
    <dbReference type="NCBI Taxonomy" id="1392246"/>
    <lineage>
        <taxon>Eukaryota</taxon>
        <taxon>Fungi</taxon>
        <taxon>Dikarya</taxon>
        <taxon>Ascomycota</taxon>
        <taxon>Pezizomycotina</taxon>
        <taxon>Dothideomycetes</taxon>
        <taxon>Pleosporomycetidae</taxon>
        <taxon>Pleosporales</taxon>
        <taxon>Amniculicolaceae</taxon>
        <taxon>Amniculicola</taxon>
    </lineage>
</organism>
<dbReference type="InterPro" id="IPR052053">
    <property type="entry name" value="IM_YidH-like"/>
</dbReference>
<evidence type="ECO:0000256" key="3">
    <source>
        <dbReference type="ARBA" id="ARBA00022692"/>
    </source>
</evidence>
<dbReference type="EMBL" id="ML977607">
    <property type="protein sequence ID" value="KAF1998047.1"/>
    <property type="molecule type" value="Genomic_DNA"/>
</dbReference>
<keyword evidence="9" id="KW-1185">Reference proteome</keyword>
<evidence type="ECO:0000313" key="9">
    <source>
        <dbReference type="Proteomes" id="UP000799779"/>
    </source>
</evidence>
<evidence type="ECO:0000256" key="5">
    <source>
        <dbReference type="ARBA" id="ARBA00023136"/>
    </source>
</evidence>
<feature type="transmembrane region" description="Helical" evidence="6">
    <location>
        <begin position="92"/>
        <end position="109"/>
    </location>
</feature>
<dbReference type="Proteomes" id="UP000799779">
    <property type="component" value="Unassembled WGS sequence"/>
</dbReference>
<evidence type="ECO:0000259" key="7">
    <source>
        <dbReference type="Pfam" id="PF02656"/>
    </source>
</evidence>
<dbReference type="PANTHER" id="PTHR34187:SF2">
    <property type="entry name" value="DUF202 DOMAIN-CONTAINING PROTEIN"/>
    <property type="match status" value="1"/>
</dbReference>
<keyword evidence="5 6" id="KW-0472">Membrane</keyword>
<evidence type="ECO:0000256" key="6">
    <source>
        <dbReference type="SAM" id="Phobius"/>
    </source>
</evidence>
<accession>A0A6A5W9H3</accession>
<evidence type="ECO:0000256" key="2">
    <source>
        <dbReference type="ARBA" id="ARBA00022475"/>
    </source>
</evidence>
<dbReference type="InterPro" id="IPR003807">
    <property type="entry name" value="DUF202"/>
</dbReference>
<dbReference type="OrthoDB" id="199599at2759"/>
<dbReference type="Pfam" id="PF02656">
    <property type="entry name" value="DUF202"/>
    <property type="match status" value="1"/>
</dbReference>
<dbReference type="PANTHER" id="PTHR34187">
    <property type="entry name" value="FGR18P"/>
    <property type="match status" value="1"/>
</dbReference>
<reference evidence="8" key="1">
    <citation type="journal article" date="2020" name="Stud. Mycol.">
        <title>101 Dothideomycetes genomes: a test case for predicting lifestyles and emergence of pathogens.</title>
        <authorList>
            <person name="Haridas S."/>
            <person name="Albert R."/>
            <person name="Binder M."/>
            <person name="Bloem J."/>
            <person name="Labutti K."/>
            <person name="Salamov A."/>
            <person name="Andreopoulos B."/>
            <person name="Baker S."/>
            <person name="Barry K."/>
            <person name="Bills G."/>
            <person name="Bluhm B."/>
            <person name="Cannon C."/>
            <person name="Castanera R."/>
            <person name="Culley D."/>
            <person name="Daum C."/>
            <person name="Ezra D."/>
            <person name="Gonzalez J."/>
            <person name="Henrissat B."/>
            <person name="Kuo A."/>
            <person name="Liang C."/>
            <person name="Lipzen A."/>
            <person name="Lutzoni F."/>
            <person name="Magnuson J."/>
            <person name="Mondo S."/>
            <person name="Nolan M."/>
            <person name="Ohm R."/>
            <person name="Pangilinan J."/>
            <person name="Park H.-J."/>
            <person name="Ramirez L."/>
            <person name="Alfaro M."/>
            <person name="Sun H."/>
            <person name="Tritt A."/>
            <person name="Yoshinaga Y."/>
            <person name="Zwiers L.-H."/>
            <person name="Turgeon B."/>
            <person name="Goodwin S."/>
            <person name="Spatafora J."/>
            <person name="Crous P."/>
            <person name="Grigoriev I."/>
        </authorList>
    </citation>
    <scope>NUCLEOTIDE SEQUENCE</scope>
    <source>
        <strain evidence="8">CBS 123094</strain>
    </source>
</reference>
<name>A0A6A5W9H3_9PLEO</name>
<comment type="subcellular location">
    <subcellularLocation>
        <location evidence="1">Cell membrane</location>
        <topology evidence="1">Multi-pass membrane protein</topology>
    </subcellularLocation>
</comment>
<dbReference type="AlphaFoldDB" id="A0A6A5W9H3"/>
<dbReference type="GO" id="GO:0005886">
    <property type="term" value="C:plasma membrane"/>
    <property type="evidence" value="ECO:0007669"/>
    <property type="project" value="UniProtKB-SubCell"/>
</dbReference>
<keyword evidence="4 6" id="KW-1133">Transmembrane helix</keyword>
<feature type="domain" description="DUF202" evidence="7">
    <location>
        <begin position="20"/>
        <end position="119"/>
    </location>
</feature>
<feature type="transmembrane region" description="Helical" evidence="6">
    <location>
        <begin position="129"/>
        <end position="151"/>
    </location>
</feature>
<keyword evidence="2" id="KW-1003">Cell membrane</keyword>
<proteinExistence type="predicted"/>
<sequence>MSFLQRLRTPIYKNTGSTARDHLASERTYLSWLRSGLGFIALGIAIERFSQLDLPSLLGEISQNISSTPQSSKSPNGEVEDRWRKDATQKEHLLVGALLGTGGGSIVYGTARYFSTMRMLERGQFKPAYFGAAGLSVLVAGIAGGVYVQAFKERIKARDKKR</sequence>
<protein>
    <recommendedName>
        <fullName evidence="7">DUF202 domain-containing protein</fullName>
    </recommendedName>
</protein>
<keyword evidence="3 6" id="KW-0812">Transmembrane</keyword>